<evidence type="ECO:0000313" key="4">
    <source>
        <dbReference type="Proteomes" id="UP001059617"/>
    </source>
</evidence>
<keyword evidence="4" id="KW-1185">Reference proteome</keyword>
<evidence type="ECO:0000313" key="3">
    <source>
        <dbReference type="EMBL" id="UWP81290.1"/>
    </source>
</evidence>
<dbReference type="Pfam" id="PF12158">
    <property type="entry name" value="DUF3592"/>
    <property type="match status" value="1"/>
</dbReference>
<protein>
    <submittedName>
        <fullName evidence="3">DUF3592 domain-containing protein</fullName>
    </submittedName>
</protein>
<reference evidence="3" key="1">
    <citation type="submission" date="2021-04" db="EMBL/GenBank/DDBJ databases">
        <authorList>
            <person name="Hartkoorn R.C."/>
            <person name="Beaudoing E."/>
            <person name="Hot D."/>
        </authorList>
    </citation>
    <scope>NUCLEOTIDE SEQUENCE</scope>
    <source>
        <strain evidence="3">NRRL B-16292</strain>
    </source>
</reference>
<sequence>MWWIATTVMLAVGVTGIYSTTKEWKRGRRFRARAVRVPGVVVDLSWERGTSDGPHLGMPVFQYHTREGHPMQAKDPVGTNPPRFRPGMHVAVLYDPEEPYRAQLEGSIGLGKGMNVVGFLLSCLALVGGLTSLAGELALT</sequence>
<dbReference type="InterPro" id="IPR021994">
    <property type="entry name" value="DUF3592"/>
</dbReference>
<keyword evidence="1" id="KW-1133">Transmembrane helix</keyword>
<proteinExistence type="predicted"/>
<gene>
    <name evidence="3" type="ORF">Dfulv_40225</name>
</gene>
<accession>A0ABY5VVU2</accession>
<evidence type="ECO:0000256" key="1">
    <source>
        <dbReference type="SAM" id="Phobius"/>
    </source>
</evidence>
<dbReference type="RefSeq" id="WP_259859054.1">
    <property type="nucleotide sequence ID" value="NZ_BAAAST010000002.1"/>
</dbReference>
<dbReference type="EMBL" id="CP073720">
    <property type="protein sequence ID" value="UWP81290.1"/>
    <property type="molecule type" value="Genomic_DNA"/>
</dbReference>
<keyword evidence="1" id="KW-0812">Transmembrane</keyword>
<feature type="transmembrane region" description="Helical" evidence="1">
    <location>
        <begin position="116"/>
        <end position="139"/>
    </location>
</feature>
<feature type="domain" description="DUF3592" evidence="2">
    <location>
        <begin position="37"/>
        <end position="107"/>
    </location>
</feature>
<reference evidence="3" key="2">
    <citation type="submission" date="2022-09" db="EMBL/GenBank/DDBJ databases">
        <title>Biosynthetic gene clusters of Dactylosporangioum fulvum.</title>
        <authorList>
            <person name="Caradec T."/>
        </authorList>
    </citation>
    <scope>NUCLEOTIDE SEQUENCE</scope>
    <source>
        <strain evidence="3">NRRL B-16292</strain>
    </source>
</reference>
<evidence type="ECO:0000259" key="2">
    <source>
        <dbReference type="Pfam" id="PF12158"/>
    </source>
</evidence>
<organism evidence="3 4">
    <name type="scientific">Dactylosporangium fulvum</name>
    <dbReference type="NCBI Taxonomy" id="53359"/>
    <lineage>
        <taxon>Bacteria</taxon>
        <taxon>Bacillati</taxon>
        <taxon>Actinomycetota</taxon>
        <taxon>Actinomycetes</taxon>
        <taxon>Micromonosporales</taxon>
        <taxon>Micromonosporaceae</taxon>
        <taxon>Dactylosporangium</taxon>
    </lineage>
</organism>
<keyword evidence="1" id="KW-0472">Membrane</keyword>
<dbReference type="Proteomes" id="UP001059617">
    <property type="component" value="Chromosome"/>
</dbReference>
<name>A0ABY5VVU2_9ACTN</name>